<dbReference type="Proteomes" id="UP001056890">
    <property type="component" value="Chromosome"/>
</dbReference>
<dbReference type="RefSeq" id="WP_252994371.1">
    <property type="nucleotide sequence ID" value="NZ_CP099717.1"/>
</dbReference>
<accession>A0AAE9SBL2</accession>
<organism evidence="1 2">
    <name type="scientific">Aeromonas encheleia</name>
    <dbReference type="NCBI Taxonomy" id="73010"/>
    <lineage>
        <taxon>Bacteria</taxon>
        <taxon>Pseudomonadati</taxon>
        <taxon>Pseudomonadota</taxon>
        <taxon>Gammaproteobacteria</taxon>
        <taxon>Aeromonadales</taxon>
        <taxon>Aeromonadaceae</taxon>
        <taxon>Aeromonas</taxon>
    </lineage>
</organism>
<gene>
    <name evidence="1" type="ORF">NHF51_10675</name>
</gene>
<protein>
    <submittedName>
        <fullName evidence="1">Uncharacterized protein</fullName>
    </submittedName>
</protein>
<reference evidence="1" key="1">
    <citation type="submission" date="2022-06" db="EMBL/GenBank/DDBJ databases">
        <title>Complete Genome of Aeromonas sp. Strain SOD01 Isolated from an Urban Freshwater Stream.</title>
        <authorList>
            <person name="Williams L.E."/>
            <person name="Brysgel T."/>
            <person name="Capestro E.M."/>
            <person name="Foltz G.V."/>
            <person name="Gardner A.E."/>
            <person name="Ingrassia J."/>
            <person name="Peterson E."/>
            <person name="Arruda J."/>
            <person name="Flaherty I."/>
            <person name="Hunt M."/>
            <person name="Pappas G."/>
            <person name="Ramsaran S."/>
            <person name="Rocha M."/>
        </authorList>
    </citation>
    <scope>NUCLEOTIDE SEQUENCE</scope>
    <source>
        <strain evidence="1">SOD01</strain>
    </source>
</reference>
<sequence>MKTKQLSQREMDIESAAFQTIINLGGNWFGEYMTLTNFDEIYDLIYKNYISIQDYKEQRFWLKTSLFRLLNGKACHKGLSKNVILKLQQIKI</sequence>
<evidence type="ECO:0000313" key="1">
    <source>
        <dbReference type="EMBL" id="USV55837.1"/>
    </source>
</evidence>
<proteinExistence type="predicted"/>
<name>A0AAE9SBL2_9GAMM</name>
<dbReference type="EMBL" id="CP099717">
    <property type="protein sequence ID" value="USV55837.1"/>
    <property type="molecule type" value="Genomic_DNA"/>
</dbReference>
<dbReference type="AlphaFoldDB" id="A0AAE9SBL2"/>
<keyword evidence="2" id="KW-1185">Reference proteome</keyword>
<evidence type="ECO:0000313" key="2">
    <source>
        <dbReference type="Proteomes" id="UP001056890"/>
    </source>
</evidence>